<feature type="region of interest" description="Disordered" evidence="3">
    <location>
        <begin position="350"/>
        <end position="370"/>
    </location>
</feature>
<organism evidence="5 6">
    <name type="scientific">Tessaracoccus flavescens</name>
    <dbReference type="NCBI Taxonomy" id="399497"/>
    <lineage>
        <taxon>Bacteria</taxon>
        <taxon>Bacillati</taxon>
        <taxon>Actinomycetota</taxon>
        <taxon>Actinomycetes</taxon>
        <taxon>Propionibacteriales</taxon>
        <taxon>Propionibacteriaceae</taxon>
        <taxon>Tessaracoccus</taxon>
    </lineage>
</organism>
<comment type="similarity">
    <text evidence="1">Belongs to the site-specific recombinase resolvase family.</text>
</comment>
<sequence>MRDEFGREVRTVELDEERAPLVRWAFQRFASGDWTTSQLHHELVARGLTTAPSPRRPSRPIGKSSVHRMLTNPYYKGCVRYQGVTFAGAHEALVPNEVWDQVQTVLGTNRSAADATQVHEHYLKGTVFCGQCGSRLIVCNAKSSQGTIYPYFVCGSRHGGRGDCTRQAMLIEHVERLVEQFYDHVQISAETKLALSSMLHARFDEMMSEGAAELADLAARRTQVEDEQEKLLRAHYAVAVTLELLKREQDRITASLETIKNRIDAHHGEYAFARANLDDSLTLLSNAGDIYKTADDANRRLCNQALFKAIYVDEDNDVRVGYETPYDGLNIEGLQADALTWAAEAKKMGQVRTPTKGGPLAESSNLTHLG</sequence>
<reference evidence="5" key="1">
    <citation type="journal article" date="2021" name="PeerJ">
        <title>Extensive microbial diversity within the chicken gut microbiome revealed by metagenomics and culture.</title>
        <authorList>
            <person name="Gilroy R."/>
            <person name="Ravi A."/>
            <person name="Getino M."/>
            <person name="Pursley I."/>
            <person name="Horton D.L."/>
            <person name="Alikhan N.F."/>
            <person name="Baker D."/>
            <person name="Gharbi K."/>
            <person name="Hall N."/>
            <person name="Watson M."/>
            <person name="Adriaenssens E.M."/>
            <person name="Foster-Nyarko E."/>
            <person name="Jarju S."/>
            <person name="Secka A."/>
            <person name="Antonio M."/>
            <person name="Oren A."/>
            <person name="Chaudhuri R.R."/>
            <person name="La Ragione R."/>
            <person name="Hildebrand F."/>
            <person name="Pallen M.J."/>
        </authorList>
    </citation>
    <scope>NUCLEOTIDE SEQUENCE</scope>
    <source>
        <strain evidence="5">ChiGjej3B3-7470</strain>
    </source>
</reference>
<dbReference type="PANTHER" id="PTHR30461:SF26">
    <property type="entry name" value="RESOLVASE HOMOLOG YNEB"/>
    <property type="match status" value="1"/>
</dbReference>
<reference evidence="5" key="2">
    <citation type="submission" date="2021-09" db="EMBL/GenBank/DDBJ databases">
        <authorList>
            <person name="Gilroy R."/>
        </authorList>
    </citation>
    <scope>NUCLEOTIDE SEQUENCE</scope>
    <source>
        <strain evidence="5">ChiGjej3B3-7470</strain>
    </source>
</reference>
<dbReference type="EMBL" id="DYZF01000016">
    <property type="protein sequence ID" value="HJE50480.1"/>
    <property type="molecule type" value="Genomic_DNA"/>
</dbReference>
<dbReference type="Gene3D" id="3.90.1750.20">
    <property type="entry name" value="Putative Large Serine Recombinase, Chain B, Domain 2"/>
    <property type="match status" value="1"/>
</dbReference>
<keyword evidence="2" id="KW-0175">Coiled coil</keyword>
<dbReference type="InterPro" id="IPR050639">
    <property type="entry name" value="SSR_resolvase"/>
</dbReference>
<evidence type="ECO:0000313" key="6">
    <source>
        <dbReference type="Proteomes" id="UP000712713"/>
    </source>
</evidence>
<dbReference type="Pfam" id="PF07508">
    <property type="entry name" value="Recombinase"/>
    <property type="match status" value="1"/>
</dbReference>
<feature type="domain" description="Recombinase" evidence="4">
    <location>
        <begin position="4"/>
        <end position="112"/>
    </location>
</feature>
<proteinExistence type="inferred from homology"/>
<protein>
    <submittedName>
        <fullName evidence="5">Recombinase family protein</fullName>
    </submittedName>
</protein>
<evidence type="ECO:0000256" key="1">
    <source>
        <dbReference type="ARBA" id="ARBA00009913"/>
    </source>
</evidence>
<dbReference type="AlphaFoldDB" id="A0A921JPP1"/>
<dbReference type="GO" id="GO:0003677">
    <property type="term" value="F:DNA binding"/>
    <property type="evidence" value="ECO:0007669"/>
    <property type="project" value="InterPro"/>
</dbReference>
<dbReference type="PANTHER" id="PTHR30461">
    <property type="entry name" value="DNA-INVERTASE FROM LAMBDOID PROPHAGE"/>
    <property type="match status" value="1"/>
</dbReference>
<dbReference type="Pfam" id="PF13408">
    <property type="entry name" value="Zn_ribbon_recom"/>
    <property type="match status" value="1"/>
</dbReference>
<feature type="coiled-coil region" evidence="2">
    <location>
        <begin position="214"/>
        <end position="262"/>
    </location>
</feature>
<evidence type="ECO:0000259" key="4">
    <source>
        <dbReference type="PROSITE" id="PS51737"/>
    </source>
</evidence>
<evidence type="ECO:0000313" key="5">
    <source>
        <dbReference type="EMBL" id="HJE50480.1"/>
    </source>
</evidence>
<dbReference type="Proteomes" id="UP000712713">
    <property type="component" value="Unassembled WGS sequence"/>
</dbReference>
<dbReference type="InterPro" id="IPR011109">
    <property type="entry name" value="DNA_bind_recombinase_dom"/>
</dbReference>
<evidence type="ECO:0000256" key="2">
    <source>
        <dbReference type="SAM" id="Coils"/>
    </source>
</evidence>
<comment type="caution">
    <text evidence="5">The sequence shown here is derived from an EMBL/GenBank/DDBJ whole genome shotgun (WGS) entry which is preliminary data.</text>
</comment>
<name>A0A921JPP1_9ACTN</name>
<dbReference type="InterPro" id="IPR038109">
    <property type="entry name" value="DNA_bind_recomb_sf"/>
</dbReference>
<accession>A0A921JPP1</accession>
<evidence type="ECO:0000256" key="3">
    <source>
        <dbReference type="SAM" id="MobiDB-lite"/>
    </source>
</evidence>
<dbReference type="PROSITE" id="PS51737">
    <property type="entry name" value="RECOMBINASE_DNA_BIND"/>
    <property type="match status" value="1"/>
</dbReference>
<dbReference type="InterPro" id="IPR025827">
    <property type="entry name" value="Zn_ribbon_recom_dom"/>
</dbReference>
<gene>
    <name evidence="5" type="ORF">K8V15_00580</name>
</gene>
<dbReference type="GO" id="GO:0000150">
    <property type="term" value="F:DNA strand exchange activity"/>
    <property type="evidence" value="ECO:0007669"/>
    <property type="project" value="InterPro"/>
</dbReference>